<keyword evidence="3" id="KW-0378">Hydrolase</keyword>
<feature type="chain" id="PRO_5038791811" evidence="1">
    <location>
        <begin position="20"/>
        <end position="464"/>
    </location>
</feature>
<feature type="domain" description="SH3b" evidence="2">
    <location>
        <begin position="404"/>
        <end position="463"/>
    </location>
</feature>
<protein>
    <submittedName>
        <fullName evidence="3">Cell wall hydrolase/muramidase</fullName>
    </submittedName>
</protein>
<dbReference type="Pfam" id="PF08460">
    <property type="entry name" value="SH3_5"/>
    <property type="match status" value="5"/>
</dbReference>
<reference evidence="3 4" key="1">
    <citation type="submission" date="2015-01" db="EMBL/GenBank/DDBJ databases">
        <title>Comparative genomics of the lactic acid bacteria isolated from the honey bee gut.</title>
        <authorList>
            <person name="Ellegaard K.M."/>
            <person name="Tamarit D."/>
            <person name="Javelind E."/>
            <person name="Olofsson T."/>
            <person name="Andersson S.G."/>
            <person name="Vasquez A."/>
        </authorList>
    </citation>
    <scope>NUCLEOTIDE SEQUENCE [LARGE SCALE GENOMIC DNA]</scope>
    <source>
        <strain evidence="3 4">Bin4</strain>
    </source>
</reference>
<dbReference type="HOGENOM" id="CLU_022713_2_0_9"/>
<dbReference type="SMART" id="SM00287">
    <property type="entry name" value="SH3b"/>
    <property type="match status" value="5"/>
</dbReference>
<comment type="caution">
    <text evidence="3">The sequence shown here is derived from an EMBL/GenBank/DDBJ whole genome shotgun (WGS) entry which is preliminary data.</text>
</comment>
<feature type="signal peptide" evidence="1">
    <location>
        <begin position="1"/>
        <end position="19"/>
    </location>
</feature>
<keyword evidence="4" id="KW-1185">Reference proteome</keyword>
<keyword evidence="1" id="KW-0732">Signal</keyword>
<gene>
    <name evidence="3" type="primary">acm2</name>
    <name evidence="3" type="ORF">JG30_14530</name>
</gene>
<dbReference type="GO" id="GO:0016787">
    <property type="term" value="F:hydrolase activity"/>
    <property type="evidence" value="ECO:0007669"/>
    <property type="project" value="UniProtKB-KW"/>
</dbReference>
<proteinExistence type="predicted"/>
<dbReference type="PATRIC" id="fig|1218492.5.peg.1507"/>
<dbReference type="AlphaFoldDB" id="A0A0F4LR09"/>
<evidence type="ECO:0000259" key="2">
    <source>
        <dbReference type="SMART" id="SM00287"/>
    </source>
</evidence>
<sequence>MKKFTKAMTLSLACPALLTAININKVRAVGENRVPSDKSTKELTTIQPIAINSFKQTLQQSGTSGWFTFSVATNIRTAPNLQAPVVGQYDPGEAVYYLGQCQADGYTWLRYIAMSGKERYVAMISNPDKQPEPLQTQTTATAVQNVQAADGHYTFKTTTNIHLVPDPQSKVVGQYNAGEVVHYDGILEKHGYSWFRYRAASGKVCYVAKINPLKVTQTQQQTKLPSYHHSGVFKFLVPTHIRTAPGLTASIVGQYEVGDEVYYDGQVQADGYTWLRYIAASGRICYVAMIIDTQTTAEQRLSSPVTQKLAVKPIQVTRFNNQVVKEKGAYTFTSNTNIYTAPSRHANIVGAYKAGETVYYNGKVLADGFTWLKYQSVTGRTCYVIVDTEALAHQKAKLVKSNKSGHYTFSQATKIRTAPSLSAPVVGQYEAGEHLAYKGKVTADGYTWLSYTSLSGRTCYVAQL</sequence>
<feature type="domain" description="SH3b" evidence="2">
    <location>
        <begin position="148"/>
        <end position="216"/>
    </location>
</feature>
<accession>A0A0F4LR09</accession>
<dbReference type="Proteomes" id="UP000033558">
    <property type="component" value="Unassembled WGS sequence"/>
</dbReference>
<dbReference type="RefSeq" id="WP_052725257.1">
    <property type="nucleotide sequence ID" value="NZ_JAMBJK010000002.1"/>
</dbReference>
<dbReference type="InterPro" id="IPR003646">
    <property type="entry name" value="SH3-like_bac-type"/>
</dbReference>
<dbReference type="Gene3D" id="2.30.30.40">
    <property type="entry name" value="SH3 Domains"/>
    <property type="match status" value="5"/>
</dbReference>
<feature type="domain" description="SH3b" evidence="2">
    <location>
        <begin position="62"/>
        <end position="128"/>
    </location>
</feature>
<feature type="domain" description="SH3b" evidence="2">
    <location>
        <begin position="228"/>
        <end position="296"/>
    </location>
</feature>
<feature type="domain" description="SH3b" evidence="2">
    <location>
        <begin position="327"/>
        <end position="392"/>
    </location>
</feature>
<name>A0A0F4LR09_9LACO</name>
<evidence type="ECO:0000313" key="4">
    <source>
        <dbReference type="Proteomes" id="UP000033558"/>
    </source>
</evidence>
<evidence type="ECO:0000256" key="1">
    <source>
        <dbReference type="SAM" id="SignalP"/>
    </source>
</evidence>
<organism evidence="3 4">
    <name type="scientific">Bombilactobacillus mellifer</name>
    <dbReference type="NCBI Taxonomy" id="1218492"/>
    <lineage>
        <taxon>Bacteria</taxon>
        <taxon>Bacillati</taxon>
        <taxon>Bacillota</taxon>
        <taxon>Bacilli</taxon>
        <taxon>Lactobacillales</taxon>
        <taxon>Lactobacillaceae</taxon>
        <taxon>Bombilactobacillus</taxon>
    </lineage>
</organism>
<evidence type="ECO:0000313" key="3">
    <source>
        <dbReference type="EMBL" id="KJY60763.1"/>
    </source>
</evidence>
<dbReference type="EMBL" id="JXJQ01000010">
    <property type="protein sequence ID" value="KJY60763.1"/>
    <property type="molecule type" value="Genomic_DNA"/>
</dbReference>
<dbReference type="STRING" id="1218492.JG30_14530"/>